<dbReference type="RefSeq" id="WP_212217739.1">
    <property type="nucleotide sequence ID" value="NZ_JAGUCO010000020.1"/>
</dbReference>
<evidence type="ECO:0000256" key="9">
    <source>
        <dbReference type="ARBA" id="ARBA00023303"/>
    </source>
</evidence>
<feature type="transmembrane region" description="Helical" evidence="11">
    <location>
        <begin position="24"/>
        <end position="47"/>
    </location>
</feature>
<dbReference type="Gene3D" id="3.10.580.10">
    <property type="entry name" value="CBS-domain"/>
    <property type="match status" value="1"/>
</dbReference>
<evidence type="ECO:0000313" key="14">
    <source>
        <dbReference type="Proteomes" id="UP000708576"/>
    </source>
</evidence>
<keyword evidence="5" id="KW-0406">Ion transport</keyword>
<dbReference type="Proteomes" id="UP000708576">
    <property type="component" value="Unassembled WGS sequence"/>
</dbReference>
<keyword evidence="4 11" id="KW-1133">Transmembrane helix</keyword>
<evidence type="ECO:0000256" key="10">
    <source>
        <dbReference type="PROSITE-ProRule" id="PRU00703"/>
    </source>
</evidence>
<dbReference type="CDD" id="cd00400">
    <property type="entry name" value="Voltage_gated_ClC"/>
    <property type="match status" value="1"/>
</dbReference>
<feature type="transmembrane region" description="Helical" evidence="11">
    <location>
        <begin position="67"/>
        <end position="86"/>
    </location>
</feature>
<feature type="transmembrane region" description="Helical" evidence="11">
    <location>
        <begin position="192"/>
        <end position="214"/>
    </location>
</feature>
<reference evidence="13 14" key="1">
    <citation type="journal article" date="2015" name="Int. J. Syst. Evol. Microbiol.">
        <title>Carboxylicivirga linearis sp. nov., isolated from a sea cucumber culture pond.</title>
        <authorList>
            <person name="Wang F.Q."/>
            <person name="Zhou Y.X."/>
            <person name="Lin X.Z."/>
            <person name="Chen G.J."/>
            <person name="Du Z.J."/>
        </authorList>
    </citation>
    <scope>NUCLEOTIDE SEQUENCE [LARGE SCALE GENOMIC DNA]</scope>
    <source>
        <strain evidence="13 14">FB218</strain>
    </source>
</reference>
<name>A0ABS5JZH4_9BACT</name>
<dbReference type="EMBL" id="JAGUCO010000020">
    <property type="protein sequence ID" value="MBS2100258.1"/>
    <property type="molecule type" value="Genomic_DNA"/>
</dbReference>
<sequence>MKKVNQLLGQFLVWRVKNINQKQFILILSLLVGIFSGLAAVILKNAIHFIQTFLTHNFKVAHQNYLFLAYPIIGILITIIIVKYVIKDGLGHGVSKILYAISKRGGHIKPHNNYSSILTSSFTIGFGGSVGAEAPIVLTGASIGSTLGRIFRMNTKTIVLLVGCGSAGAIAGIFKAPIAGLVFTLEVLMLDLTMASIVPLLISAVTSATVAYFFLGKEVEFTFALEAPFLLNNIPYYVGLGIIGGFVSLYFTRGVMWVEKHLGVIKNPFAKWIAGGVVLSFLIFLFPPLYGEGYHTITELLNGNSNEVLNESLFYAFHDNIWTILVFLALLIIFKVFATAVTTGSGGIGGIFAPTLFMGGVTGYFFARLANTLGFVNLPTSHFTLVGMAGLMAGVMHAPLTAIFLIAEITNGYGLFIPLMITSTIAYLTIMYFEPHSIYTKRLAAKGELITHHKDKAVLTMMRLDKVLETEFKTVYPEMTLGDFTKVVSSSKRNIFPVVDHADQLQGVILLAEIRGIIFNHDLYNETTVEELMEMPPAIIEHDENMDNVMKKFEETGAWNLPVVENGRYLGFVSKSKIFSVYRRVLIHFSDE</sequence>
<protein>
    <submittedName>
        <fullName evidence="13">Chloride channel protein</fullName>
    </submittedName>
</protein>
<keyword evidence="10" id="KW-0129">CBS domain</keyword>
<feature type="transmembrane region" description="Helical" evidence="11">
    <location>
        <begin position="413"/>
        <end position="433"/>
    </location>
</feature>
<dbReference type="InterPro" id="IPR050368">
    <property type="entry name" value="ClC-type_chloride_channel"/>
</dbReference>
<dbReference type="SUPFAM" id="SSF81340">
    <property type="entry name" value="Clc chloride channel"/>
    <property type="match status" value="1"/>
</dbReference>
<dbReference type="PANTHER" id="PTHR43427">
    <property type="entry name" value="CHLORIDE CHANNEL PROTEIN CLC-E"/>
    <property type="match status" value="1"/>
</dbReference>
<evidence type="ECO:0000259" key="12">
    <source>
        <dbReference type="PROSITE" id="PS51371"/>
    </source>
</evidence>
<keyword evidence="9" id="KW-0407">Ion channel</keyword>
<feature type="transmembrane region" description="Helical" evidence="11">
    <location>
        <begin position="117"/>
        <end position="138"/>
    </location>
</feature>
<accession>A0ABS5JZH4</accession>
<evidence type="ECO:0000256" key="4">
    <source>
        <dbReference type="ARBA" id="ARBA00022989"/>
    </source>
</evidence>
<feature type="transmembrane region" description="Helical" evidence="11">
    <location>
        <begin position="234"/>
        <end position="251"/>
    </location>
</feature>
<feature type="transmembrane region" description="Helical" evidence="11">
    <location>
        <begin position="158"/>
        <end position="185"/>
    </location>
</feature>
<feature type="domain" description="CBS" evidence="12">
    <location>
        <begin position="533"/>
        <end position="592"/>
    </location>
</feature>
<evidence type="ECO:0000256" key="11">
    <source>
        <dbReference type="SAM" id="Phobius"/>
    </source>
</evidence>
<feature type="transmembrane region" description="Helical" evidence="11">
    <location>
        <begin position="348"/>
        <end position="367"/>
    </location>
</feature>
<keyword evidence="2" id="KW-0813">Transport</keyword>
<organism evidence="13 14">
    <name type="scientific">Carboxylicivirga linearis</name>
    <dbReference type="NCBI Taxonomy" id="1628157"/>
    <lineage>
        <taxon>Bacteria</taxon>
        <taxon>Pseudomonadati</taxon>
        <taxon>Bacteroidota</taxon>
        <taxon>Bacteroidia</taxon>
        <taxon>Marinilabiliales</taxon>
        <taxon>Marinilabiliaceae</taxon>
        <taxon>Carboxylicivirga</taxon>
    </lineage>
</organism>
<dbReference type="PANTHER" id="PTHR43427:SF6">
    <property type="entry name" value="CHLORIDE CHANNEL PROTEIN CLC-E"/>
    <property type="match status" value="1"/>
</dbReference>
<evidence type="ECO:0000256" key="5">
    <source>
        <dbReference type="ARBA" id="ARBA00023065"/>
    </source>
</evidence>
<keyword evidence="3 11" id="KW-0812">Transmembrane</keyword>
<dbReference type="InterPro" id="IPR001807">
    <property type="entry name" value="ClC"/>
</dbReference>
<dbReference type="Pfam" id="PF00654">
    <property type="entry name" value="Voltage_CLC"/>
    <property type="match status" value="1"/>
</dbReference>
<comment type="subcellular location">
    <subcellularLocation>
        <location evidence="1">Membrane</location>
        <topology evidence="1">Multi-pass membrane protein</topology>
    </subcellularLocation>
</comment>
<dbReference type="PROSITE" id="PS51371">
    <property type="entry name" value="CBS"/>
    <property type="match status" value="1"/>
</dbReference>
<dbReference type="PRINTS" id="PR00762">
    <property type="entry name" value="CLCHANNEL"/>
</dbReference>
<dbReference type="InterPro" id="IPR046342">
    <property type="entry name" value="CBS_dom_sf"/>
</dbReference>
<evidence type="ECO:0000256" key="6">
    <source>
        <dbReference type="ARBA" id="ARBA00023136"/>
    </source>
</evidence>
<dbReference type="SUPFAM" id="SSF54631">
    <property type="entry name" value="CBS-domain pair"/>
    <property type="match status" value="1"/>
</dbReference>
<evidence type="ECO:0000256" key="1">
    <source>
        <dbReference type="ARBA" id="ARBA00004141"/>
    </source>
</evidence>
<evidence type="ECO:0000256" key="7">
    <source>
        <dbReference type="ARBA" id="ARBA00023173"/>
    </source>
</evidence>
<keyword evidence="7" id="KW-0869">Chloride channel</keyword>
<evidence type="ECO:0000256" key="2">
    <source>
        <dbReference type="ARBA" id="ARBA00022448"/>
    </source>
</evidence>
<proteinExistence type="predicted"/>
<evidence type="ECO:0000256" key="3">
    <source>
        <dbReference type="ARBA" id="ARBA00022692"/>
    </source>
</evidence>
<dbReference type="Gene3D" id="1.10.3080.10">
    <property type="entry name" value="Clc chloride channel"/>
    <property type="match status" value="1"/>
</dbReference>
<evidence type="ECO:0000256" key="8">
    <source>
        <dbReference type="ARBA" id="ARBA00023214"/>
    </source>
</evidence>
<keyword evidence="8" id="KW-0868">Chloride</keyword>
<gene>
    <name evidence="13" type="ORF">KEM10_18370</name>
</gene>
<dbReference type="SMART" id="SM00116">
    <property type="entry name" value="CBS"/>
    <property type="match status" value="2"/>
</dbReference>
<evidence type="ECO:0000313" key="13">
    <source>
        <dbReference type="EMBL" id="MBS2100258.1"/>
    </source>
</evidence>
<feature type="transmembrane region" description="Helical" evidence="11">
    <location>
        <begin position="321"/>
        <end position="341"/>
    </location>
</feature>
<comment type="caution">
    <text evidence="13">The sequence shown here is derived from an EMBL/GenBank/DDBJ whole genome shotgun (WGS) entry which is preliminary data.</text>
</comment>
<dbReference type="InterPro" id="IPR000644">
    <property type="entry name" value="CBS_dom"/>
</dbReference>
<feature type="transmembrane region" description="Helical" evidence="11">
    <location>
        <begin position="387"/>
        <end position="406"/>
    </location>
</feature>
<keyword evidence="6 11" id="KW-0472">Membrane</keyword>
<dbReference type="Pfam" id="PF00571">
    <property type="entry name" value="CBS"/>
    <property type="match status" value="1"/>
</dbReference>
<dbReference type="InterPro" id="IPR014743">
    <property type="entry name" value="Cl-channel_core"/>
</dbReference>
<keyword evidence="14" id="KW-1185">Reference proteome</keyword>